<dbReference type="Proteomes" id="UP000237481">
    <property type="component" value="Unassembled WGS sequence"/>
</dbReference>
<proteinExistence type="predicted"/>
<dbReference type="InterPro" id="IPR001283">
    <property type="entry name" value="CRISP-related"/>
</dbReference>
<dbReference type="InterPro" id="IPR014044">
    <property type="entry name" value="CAP_dom"/>
</dbReference>
<keyword evidence="2" id="KW-0732">Signal</keyword>
<evidence type="ECO:0000256" key="1">
    <source>
        <dbReference type="SAM" id="MobiDB-lite"/>
    </source>
</evidence>
<dbReference type="EMBL" id="PKSG01001133">
    <property type="protein sequence ID" value="POR30918.1"/>
    <property type="molecule type" value="Genomic_DNA"/>
</dbReference>
<dbReference type="Gene3D" id="3.40.33.10">
    <property type="entry name" value="CAP"/>
    <property type="match status" value="1"/>
</dbReference>
<evidence type="ECO:0000313" key="5">
    <source>
        <dbReference type="Proteomes" id="UP000237481"/>
    </source>
</evidence>
<evidence type="ECO:0000259" key="3">
    <source>
        <dbReference type="SMART" id="SM00198"/>
    </source>
</evidence>
<dbReference type="OrthoDB" id="337038at2759"/>
<evidence type="ECO:0000313" key="4">
    <source>
        <dbReference type="EMBL" id="POR30918.1"/>
    </source>
</evidence>
<feature type="region of interest" description="Disordered" evidence="1">
    <location>
        <begin position="55"/>
        <end position="143"/>
    </location>
</feature>
<feature type="compositionally biased region" description="Pro residues" evidence="1">
    <location>
        <begin position="85"/>
        <end position="94"/>
    </location>
</feature>
<dbReference type="SUPFAM" id="SSF55797">
    <property type="entry name" value="PR-1-like"/>
    <property type="match status" value="1"/>
</dbReference>
<dbReference type="GO" id="GO:0005576">
    <property type="term" value="C:extracellular region"/>
    <property type="evidence" value="ECO:0007669"/>
    <property type="project" value="InterPro"/>
</dbReference>
<feature type="chain" id="PRO_5015690435" evidence="2">
    <location>
        <begin position="18"/>
        <end position="312"/>
    </location>
</feature>
<organism evidence="4 5">
    <name type="scientific">Tolypocladium paradoxum</name>
    <dbReference type="NCBI Taxonomy" id="94208"/>
    <lineage>
        <taxon>Eukaryota</taxon>
        <taxon>Fungi</taxon>
        <taxon>Dikarya</taxon>
        <taxon>Ascomycota</taxon>
        <taxon>Pezizomycotina</taxon>
        <taxon>Sordariomycetes</taxon>
        <taxon>Hypocreomycetidae</taxon>
        <taxon>Hypocreales</taxon>
        <taxon>Ophiocordycipitaceae</taxon>
        <taxon>Tolypocladium</taxon>
    </lineage>
</organism>
<feature type="signal peptide" evidence="2">
    <location>
        <begin position="1"/>
        <end position="17"/>
    </location>
</feature>
<dbReference type="PRINTS" id="PR00837">
    <property type="entry name" value="V5TPXLIKE"/>
</dbReference>
<dbReference type="PROSITE" id="PS01009">
    <property type="entry name" value="CRISP_1"/>
    <property type="match status" value="1"/>
</dbReference>
<dbReference type="STRING" id="94208.A0A2S4KL62"/>
<dbReference type="AlphaFoldDB" id="A0A2S4KL62"/>
<protein>
    <submittedName>
        <fullName evidence="4">Cell wall protein PRY3</fullName>
    </submittedName>
</protein>
<dbReference type="CDD" id="cd05380">
    <property type="entry name" value="CAP_euk"/>
    <property type="match status" value="1"/>
</dbReference>
<keyword evidence="5" id="KW-1185">Reference proteome</keyword>
<dbReference type="PANTHER" id="PTHR10334">
    <property type="entry name" value="CYSTEINE-RICH SECRETORY PROTEIN-RELATED"/>
    <property type="match status" value="1"/>
</dbReference>
<dbReference type="SMART" id="SM00198">
    <property type="entry name" value="SCP"/>
    <property type="match status" value="1"/>
</dbReference>
<sequence length="312" mass="33560">MKSSLFLVAASALLASAGPLRKRVMETDWVYEVVTVTVTAGQEAAPVPTAVFVESKQEPTPEPINYTPPPAPPVPTVTEPEPTMYNPPPPPPVPTVTKPKPTEQAPPQPTTLTPVVSPPTPSPQPTTTTQPAKGSNPPPYNPDNYEQTMLDQHNIHRRNHSAPDLVWDGTLAKYAENTGNTCVFQHDMNQGGGGYGQNLASWGGSGDINGLRVKMGASGVTEQWYNGEMSSWQFYGQPNAPENSDLHAWGHFTQVVWKSSTKVGCATVKCAAGTIFGMESWYTVCNYNPPGNFGGEYGNNVLKPHGDQVAHV</sequence>
<accession>A0A2S4KL62</accession>
<gene>
    <name evidence="4" type="ORF">TPAR_08905</name>
</gene>
<feature type="compositionally biased region" description="Pro residues" evidence="1">
    <location>
        <begin position="60"/>
        <end position="75"/>
    </location>
</feature>
<comment type="caution">
    <text evidence="4">The sequence shown here is derived from an EMBL/GenBank/DDBJ whole genome shotgun (WGS) entry which is preliminary data.</text>
</comment>
<dbReference type="Pfam" id="PF00188">
    <property type="entry name" value="CAP"/>
    <property type="match status" value="1"/>
</dbReference>
<reference evidence="4 5" key="1">
    <citation type="submission" date="2018-01" db="EMBL/GenBank/DDBJ databases">
        <title>Harnessing the power of phylogenomics to disentangle the directionality and signatures of interkingdom host jumping in the parasitic fungal genus Tolypocladium.</title>
        <authorList>
            <person name="Quandt C.A."/>
            <person name="Patterson W."/>
            <person name="Spatafora J.W."/>
        </authorList>
    </citation>
    <scope>NUCLEOTIDE SEQUENCE [LARGE SCALE GENOMIC DNA]</scope>
    <source>
        <strain evidence="4 5">NRBC 100945</strain>
    </source>
</reference>
<feature type="domain" description="SCP" evidence="3">
    <location>
        <begin position="144"/>
        <end position="295"/>
    </location>
</feature>
<evidence type="ECO:0000256" key="2">
    <source>
        <dbReference type="SAM" id="SignalP"/>
    </source>
</evidence>
<dbReference type="InterPro" id="IPR035940">
    <property type="entry name" value="CAP_sf"/>
</dbReference>
<name>A0A2S4KL62_9HYPO</name>
<dbReference type="InterPro" id="IPR018244">
    <property type="entry name" value="Allrgn_V5/Tpx1_CS"/>
</dbReference>